<keyword evidence="11" id="KW-1185">Reference proteome</keyword>
<dbReference type="InterPro" id="IPR002303">
    <property type="entry name" value="Valyl-tRNA_ligase"/>
</dbReference>
<evidence type="ECO:0000256" key="8">
    <source>
        <dbReference type="ARBA" id="ARBA00029936"/>
    </source>
</evidence>
<feature type="domain" description="Methionyl/Valyl/Leucyl/Isoleucyl-tRNA synthetase anticodon-binding" evidence="9">
    <location>
        <begin position="95"/>
        <end position="214"/>
    </location>
</feature>
<evidence type="ECO:0000256" key="4">
    <source>
        <dbReference type="ARBA" id="ARBA00022741"/>
    </source>
</evidence>
<dbReference type="Pfam" id="PF08264">
    <property type="entry name" value="Anticodon_1"/>
    <property type="match status" value="1"/>
</dbReference>
<evidence type="ECO:0000256" key="3">
    <source>
        <dbReference type="ARBA" id="ARBA00022598"/>
    </source>
</evidence>
<name>A0A8S1R3H6_9CILI</name>
<dbReference type="GO" id="GO:0006438">
    <property type="term" value="P:valyl-tRNA aminoacylation"/>
    <property type="evidence" value="ECO:0007669"/>
    <property type="project" value="InterPro"/>
</dbReference>
<dbReference type="PANTHER" id="PTHR11946:SF109">
    <property type="entry name" value="VALINE--TRNA LIGASE"/>
    <property type="match status" value="1"/>
</dbReference>
<comment type="similarity">
    <text evidence="1">Belongs to the class-I aminoacyl-tRNA synthetase family.</text>
</comment>
<evidence type="ECO:0000256" key="2">
    <source>
        <dbReference type="ARBA" id="ARBA00013169"/>
    </source>
</evidence>
<gene>
    <name evidence="10" type="ORF">PSON_ATCC_30995.1.T1360064</name>
</gene>
<dbReference type="Proteomes" id="UP000692954">
    <property type="component" value="Unassembled WGS sequence"/>
</dbReference>
<evidence type="ECO:0000313" key="10">
    <source>
        <dbReference type="EMBL" id="CAD8122075.1"/>
    </source>
</evidence>
<keyword evidence="4" id="KW-0547">Nucleotide-binding</keyword>
<evidence type="ECO:0000313" key="11">
    <source>
        <dbReference type="Proteomes" id="UP000692954"/>
    </source>
</evidence>
<evidence type="ECO:0000256" key="7">
    <source>
        <dbReference type="ARBA" id="ARBA00023146"/>
    </source>
</evidence>
<keyword evidence="7" id="KW-0030">Aminoacyl-tRNA synthetase</keyword>
<keyword evidence="6" id="KW-0648">Protein biosynthesis</keyword>
<organism evidence="10 11">
    <name type="scientific">Paramecium sonneborni</name>
    <dbReference type="NCBI Taxonomy" id="65129"/>
    <lineage>
        <taxon>Eukaryota</taxon>
        <taxon>Sar</taxon>
        <taxon>Alveolata</taxon>
        <taxon>Ciliophora</taxon>
        <taxon>Intramacronucleata</taxon>
        <taxon>Oligohymenophorea</taxon>
        <taxon>Peniculida</taxon>
        <taxon>Parameciidae</taxon>
        <taxon>Paramecium</taxon>
    </lineage>
</organism>
<accession>A0A8S1R3H6</accession>
<dbReference type="GO" id="GO:0005829">
    <property type="term" value="C:cytosol"/>
    <property type="evidence" value="ECO:0007669"/>
    <property type="project" value="TreeGrafter"/>
</dbReference>
<protein>
    <recommendedName>
        <fullName evidence="2">valine--tRNA ligase</fullName>
        <ecNumber evidence="2">6.1.1.9</ecNumber>
    </recommendedName>
    <alternativeName>
        <fullName evidence="8">Valyl-tRNA synthetase</fullName>
    </alternativeName>
</protein>
<dbReference type="GO" id="GO:0004832">
    <property type="term" value="F:valine-tRNA ligase activity"/>
    <property type="evidence" value="ECO:0007669"/>
    <property type="project" value="UniProtKB-EC"/>
</dbReference>
<reference evidence="10" key="1">
    <citation type="submission" date="2021-01" db="EMBL/GenBank/DDBJ databases">
        <authorList>
            <consortium name="Genoscope - CEA"/>
            <person name="William W."/>
        </authorList>
    </citation>
    <scope>NUCLEOTIDE SEQUENCE</scope>
</reference>
<dbReference type="GO" id="GO:0005524">
    <property type="term" value="F:ATP binding"/>
    <property type="evidence" value="ECO:0007669"/>
    <property type="project" value="UniProtKB-KW"/>
</dbReference>
<dbReference type="EMBL" id="CAJJDN010000136">
    <property type="protein sequence ID" value="CAD8122075.1"/>
    <property type="molecule type" value="Genomic_DNA"/>
</dbReference>
<proteinExistence type="inferred from homology"/>
<evidence type="ECO:0000256" key="6">
    <source>
        <dbReference type="ARBA" id="ARBA00022917"/>
    </source>
</evidence>
<sequence length="309" mass="37059">MKMCQILGSLLNYSHSPLLDGLILMISQWYSRMWWRCIKIWFIKLFVKNFKFQYENNNWIQAILQQNLEQLHICISQISLRHKLCLIRIQQFIINKQMDFIKTQSNHNQRNKNILSNKNEYQKIKLETQNTLLTVIDLGLRLLHPMMQYLSQELWQKSPFQKEDSLIIAKYPQTNPQWINQNVEIQFDLILNVLKKIRQIISKFELPSNKKPDVYTLNLIRDKSLDDFFKSQTDIMILLARIKSIIIIAQGTEQQKQYGVDTIDAKIKIFVNLKDYIEIAKENVRLFKKLNEFIKLINQWSLRKDELIQ</sequence>
<evidence type="ECO:0000256" key="5">
    <source>
        <dbReference type="ARBA" id="ARBA00022840"/>
    </source>
</evidence>
<dbReference type="AlphaFoldDB" id="A0A8S1R3H6"/>
<dbReference type="EC" id="6.1.1.9" evidence="2"/>
<dbReference type="OrthoDB" id="629407at2759"/>
<keyword evidence="3" id="KW-0436">Ligase</keyword>
<evidence type="ECO:0000259" key="9">
    <source>
        <dbReference type="Pfam" id="PF08264"/>
    </source>
</evidence>
<evidence type="ECO:0000256" key="1">
    <source>
        <dbReference type="ARBA" id="ARBA00005594"/>
    </source>
</evidence>
<keyword evidence="5" id="KW-0067">ATP-binding</keyword>
<dbReference type="InterPro" id="IPR013155">
    <property type="entry name" value="M/V/L/I-tRNA-synth_anticd-bd"/>
</dbReference>
<dbReference type="PANTHER" id="PTHR11946">
    <property type="entry name" value="VALYL-TRNA SYNTHETASES"/>
    <property type="match status" value="1"/>
</dbReference>
<comment type="caution">
    <text evidence="10">The sequence shown here is derived from an EMBL/GenBank/DDBJ whole genome shotgun (WGS) entry which is preliminary data.</text>
</comment>